<evidence type="ECO:0000313" key="2">
    <source>
        <dbReference type="Proteomes" id="UP000315750"/>
    </source>
</evidence>
<dbReference type="AlphaFoldDB" id="A0A518AHE1"/>
<proteinExistence type="predicted"/>
<dbReference type="EMBL" id="CP036278">
    <property type="protein sequence ID" value="QDU54161.1"/>
    <property type="molecule type" value="Genomic_DNA"/>
</dbReference>
<dbReference type="Proteomes" id="UP000315750">
    <property type="component" value="Chromosome"/>
</dbReference>
<keyword evidence="2" id="KW-1185">Reference proteome</keyword>
<protein>
    <submittedName>
        <fullName evidence="1">Uncharacterized protein</fullName>
    </submittedName>
</protein>
<gene>
    <name evidence="1" type="ORF">Pan181_03410</name>
</gene>
<accession>A0A518AHE1</accession>
<name>A0A518AHE1_9BACT</name>
<evidence type="ECO:0000313" key="1">
    <source>
        <dbReference type="EMBL" id="QDU54161.1"/>
    </source>
</evidence>
<dbReference type="KEGG" id="amuc:Pan181_03410"/>
<sequence length="49" mass="5759">MHIEPLGGFKPSGSYCFLHLMILSFPTRDTNEQKKRQHQILGLPLTYQW</sequence>
<organism evidence="1 2">
    <name type="scientific">Aeoliella mucimassa</name>
    <dbReference type="NCBI Taxonomy" id="2527972"/>
    <lineage>
        <taxon>Bacteria</taxon>
        <taxon>Pseudomonadati</taxon>
        <taxon>Planctomycetota</taxon>
        <taxon>Planctomycetia</taxon>
        <taxon>Pirellulales</taxon>
        <taxon>Lacipirellulaceae</taxon>
        <taxon>Aeoliella</taxon>
    </lineage>
</organism>
<reference evidence="1 2" key="1">
    <citation type="submission" date="2019-02" db="EMBL/GenBank/DDBJ databases">
        <title>Deep-cultivation of Planctomycetes and their phenomic and genomic characterization uncovers novel biology.</title>
        <authorList>
            <person name="Wiegand S."/>
            <person name="Jogler M."/>
            <person name="Boedeker C."/>
            <person name="Pinto D."/>
            <person name="Vollmers J."/>
            <person name="Rivas-Marin E."/>
            <person name="Kohn T."/>
            <person name="Peeters S.H."/>
            <person name="Heuer A."/>
            <person name="Rast P."/>
            <person name="Oberbeckmann S."/>
            <person name="Bunk B."/>
            <person name="Jeske O."/>
            <person name="Meyerdierks A."/>
            <person name="Storesund J.E."/>
            <person name="Kallscheuer N."/>
            <person name="Luecker S."/>
            <person name="Lage O.M."/>
            <person name="Pohl T."/>
            <person name="Merkel B.J."/>
            <person name="Hornburger P."/>
            <person name="Mueller R.-W."/>
            <person name="Bruemmer F."/>
            <person name="Labrenz M."/>
            <person name="Spormann A.M."/>
            <person name="Op den Camp H."/>
            <person name="Overmann J."/>
            <person name="Amann R."/>
            <person name="Jetten M.S.M."/>
            <person name="Mascher T."/>
            <person name="Medema M.H."/>
            <person name="Devos D.P."/>
            <person name="Kaster A.-K."/>
            <person name="Ovreas L."/>
            <person name="Rohde M."/>
            <person name="Galperin M.Y."/>
            <person name="Jogler C."/>
        </authorList>
    </citation>
    <scope>NUCLEOTIDE SEQUENCE [LARGE SCALE GENOMIC DNA]</scope>
    <source>
        <strain evidence="1 2">Pan181</strain>
    </source>
</reference>